<dbReference type="PROSITE" id="PS50160">
    <property type="entry name" value="DNA_LIGASE_A3"/>
    <property type="match status" value="1"/>
</dbReference>
<comment type="similarity">
    <text evidence="1">Belongs to the ATP-dependent DNA ligase family.</text>
</comment>
<dbReference type="Proteomes" id="UP000297900">
    <property type="component" value="Unassembled WGS sequence"/>
</dbReference>
<dbReference type="Pfam" id="PF01068">
    <property type="entry name" value="DNA_ligase_A_M"/>
    <property type="match status" value="1"/>
</dbReference>
<organism evidence="4 5">
    <name type="scientific">Cohnella luojiensis</name>
    <dbReference type="NCBI Taxonomy" id="652876"/>
    <lineage>
        <taxon>Bacteria</taxon>
        <taxon>Bacillati</taxon>
        <taxon>Bacillota</taxon>
        <taxon>Bacilli</taxon>
        <taxon>Bacillales</taxon>
        <taxon>Paenibacillaceae</taxon>
        <taxon>Cohnella</taxon>
    </lineage>
</organism>
<proteinExistence type="inferred from homology"/>
<dbReference type="InterPro" id="IPR012310">
    <property type="entry name" value="DNA_ligase_ATP-dep_cent"/>
</dbReference>
<keyword evidence="5" id="KW-1185">Reference proteome</keyword>
<evidence type="ECO:0000259" key="3">
    <source>
        <dbReference type="PROSITE" id="PS50160"/>
    </source>
</evidence>
<comment type="caution">
    <text evidence="4">The sequence shown here is derived from an EMBL/GenBank/DDBJ whole genome shotgun (WGS) entry which is preliminary data.</text>
</comment>
<dbReference type="Gene3D" id="3.30.1490.70">
    <property type="match status" value="1"/>
</dbReference>
<dbReference type="CDD" id="cd07906">
    <property type="entry name" value="Adenylation_DNA_ligase_LigD_LigC"/>
    <property type="match status" value="1"/>
</dbReference>
<dbReference type="Gene3D" id="3.30.470.30">
    <property type="entry name" value="DNA ligase/mRNA capping enzyme"/>
    <property type="match status" value="1"/>
</dbReference>
<accession>A0A4Y8M5D2</accession>
<evidence type="ECO:0000256" key="1">
    <source>
        <dbReference type="ARBA" id="ARBA00007572"/>
    </source>
</evidence>
<protein>
    <submittedName>
        <fullName evidence="4">ATP-dependent DNA ligase</fullName>
    </submittedName>
</protein>
<gene>
    <name evidence="4" type="ORF">E2980_03480</name>
</gene>
<dbReference type="GO" id="GO:0003910">
    <property type="term" value="F:DNA ligase (ATP) activity"/>
    <property type="evidence" value="ECO:0007669"/>
    <property type="project" value="InterPro"/>
</dbReference>
<dbReference type="RefSeq" id="WP_135150729.1">
    <property type="nucleotide sequence ID" value="NZ_SOMN01000002.1"/>
</dbReference>
<evidence type="ECO:0000256" key="2">
    <source>
        <dbReference type="ARBA" id="ARBA00022598"/>
    </source>
</evidence>
<dbReference type="InterPro" id="IPR050191">
    <property type="entry name" value="ATP-dep_DNA_ligase"/>
</dbReference>
<dbReference type="GO" id="GO:0006281">
    <property type="term" value="P:DNA repair"/>
    <property type="evidence" value="ECO:0007669"/>
    <property type="project" value="InterPro"/>
</dbReference>
<dbReference type="NCBIfam" id="NF005796">
    <property type="entry name" value="PRK07636.1"/>
    <property type="match status" value="1"/>
</dbReference>
<dbReference type="SUPFAM" id="SSF56091">
    <property type="entry name" value="DNA ligase/mRNA capping enzyme, catalytic domain"/>
    <property type="match status" value="1"/>
</dbReference>
<dbReference type="AlphaFoldDB" id="A0A4Y8M5D2"/>
<keyword evidence="2 4" id="KW-0436">Ligase</keyword>
<dbReference type="GO" id="GO:0005524">
    <property type="term" value="F:ATP binding"/>
    <property type="evidence" value="ECO:0007669"/>
    <property type="project" value="InterPro"/>
</dbReference>
<dbReference type="PANTHER" id="PTHR45674">
    <property type="entry name" value="DNA LIGASE 1/3 FAMILY MEMBER"/>
    <property type="match status" value="1"/>
</dbReference>
<dbReference type="EMBL" id="SOMN01000002">
    <property type="protein sequence ID" value="TFE30850.1"/>
    <property type="molecule type" value="Genomic_DNA"/>
</dbReference>
<evidence type="ECO:0000313" key="4">
    <source>
        <dbReference type="EMBL" id="TFE30850.1"/>
    </source>
</evidence>
<feature type="domain" description="ATP-dependent DNA ligase family profile" evidence="3">
    <location>
        <begin position="103"/>
        <end position="225"/>
    </location>
</feature>
<dbReference type="PANTHER" id="PTHR45674:SF4">
    <property type="entry name" value="DNA LIGASE 1"/>
    <property type="match status" value="1"/>
</dbReference>
<reference evidence="4 5" key="1">
    <citation type="submission" date="2019-03" db="EMBL/GenBank/DDBJ databases">
        <title>Cohnella endophytica sp. nov., a novel endophytic bacterium isolated from bark of Sonneratia apetala.</title>
        <authorList>
            <person name="Tuo L."/>
        </authorList>
    </citation>
    <scope>NUCLEOTIDE SEQUENCE [LARGE SCALE GENOMIC DNA]</scope>
    <source>
        <strain evidence="4 5">CCTCC AB 208254</strain>
    </source>
</reference>
<name>A0A4Y8M5D2_9BACL</name>
<dbReference type="GO" id="GO:0006310">
    <property type="term" value="P:DNA recombination"/>
    <property type="evidence" value="ECO:0007669"/>
    <property type="project" value="InterPro"/>
</dbReference>
<sequence length="283" mass="33012">MFIEPMLLEKRETPFDDERYIFEPKIDGHRMIISLNKGKTQLFTRHRTDVTQQYPELHNVPIEDNSGAVLDGEVACIDPETGSIDFELIQQRFMTRKPMAIMQAMVRQPVIFFAFDILRYKGEDLRSKPLPERKAILSRVLEENKHFSLVISIRGAGISMFNAIKEKKLEGIVAKRIQSKYVGRKNGDWIKVINYSYADFHIAGYRKNQFGWLLQEQGRPVGMIDLYVPPEHKKAFYGVSKSILTGEDRNFVYVKPGIKARVRFRNWYRSGMLRSPEFVEFVI</sequence>
<evidence type="ECO:0000313" key="5">
    <source>
        <dbReference type="Proteomes" id="UP000297900"/>
    </source>
</evidence>
<dbReference type="OrthoDB" id="5503604at2"/>